<gene>
    <name evidence="2" type="ORF">EDC19_1656</name>
</gene>
<proteinExistence type="predicted"/>
<organism evidence="2 3">
    <name type="scientific">Natranaerovirga hydrolytica</name>
    <dbReference type="NCBI Taxonomy" id="680378"/>
    <lineage>
        <taxon>Bacteria</taxon>
        <taxon>Bacillati</taxon>
        <taxon>Bacillota</taxon>
        <taxon>Clostridia</taxon>
        <taxon>Lachnospirales</taxon>
        <taxon>Natranaerovirgaceae</taxon>
        <taxon>Natranaerovirga</taxon>
    </lineage>
</organism>
<keyword evidence="1" id="KW-1133">Transmembrane helix</keyword>
<reference evidence="2 3" key="1">
    <citation type="submission" date="2019-03" db="EMBL/GenBank/DDBJ databases">
        <title>Genomic Encyclopedia of Type Strains, Phase IV (KMG-IV): sequencing the most valuable type-strain genomes for metagenomic binning, comparative biology and taxonomic classification.</title>
        <authorList>
            <person name="Goeker M."/>
        </authorList>
    </citation>
    <scope>NUCLEOTIDE SEQUENCE [LARGE SCALE GENOMIC DNA]</scope>
    <source>
        <strain evidence="2 3">DSM 24176</strain>
    </source>
</reference>
<evidence type="ECO:0000313" key="3">
    <source>
        <dbReference type="Proteomes" id="UP000294545"/>
    </source>
</evidence>
<dbReference type="Pfam" id="PF14221">
    <property type="entry name" value="DUF4330"/>
    <property type="match status" value="1"/>
</dbReference>
<feature type="transmembrane region" description="Helical" evidence="1">
    <location>
        <begin position="12"/>
        <end position="33"/>
    </location>
</feature>
<dbReference type="EMBL" id="SMGQ01000012">
    <property type="protein sequence ID" value="TCK93463.1"/>
    <property type="molecule type" value="Genomic_DNA"/>
</dbReference>
<dbReference type="RefSeq" id="WP_132282368.1">
    <property type="nucleotide sequence ID" value="NZ_SMGQ01000012.1"/>
</dbReference>
<keyword evidence="3" id="KW-1185">Reference proteome</keyword>
<evidence type="ECO:0000313" key="2">
    <source>
        <dbReference type="EMBL" id="TCK93463.1"/>
    </source>
</evidence>
<protein>
    <submittedName>
        <fullName evidence="2">Uncharacterized protein DUF4330</fullName>
    </submittedName>
</protein>
<keyword evidence="1" id="KW-0472">Membrane</keyword>
<comment type="caution">
    <text evidence="2">The sequence shown here is derived from an EMBL/GenBank/DDBJ whole genome shotgun (WGS) entry which is preliminary data.</text>
</comment>
<evidence type="ECO:0000256" key="1">
    <source>
        <dbReference type="SAM" id="Phobius"/>
    </source>
</evidence>
<dbReference type="AlphaFoldDB" id="A0A4R1MU06"/>
<dbReference type="OrthoDB" id="1723529at2"/>
<dbReference type="InterPro" id="IPR025480">
    <property type="entry name" value="DUF4330"/>
</dbReference>
<accession>A0A4R1MU06</accession>
<sequence length="163" mass="18584">MKLIDEKGKILGIVNIIDITVILLIIAAGFVLINSDFIRETATANKEEEKDVYITYFVNNIREVSVNAINEGDTVYQQDSQDVLGEIVKTEVENNTIMTTDEEGNVRYAEVPDRYNMYITIKSKAEFKGKDIEINNTTYKIGYVHLVDTEKIRFQGVIFGLDY</sequence>
<keyword evidence="1" id="KW-0812">Transmembrane</keyword>
<dbReference type="Proteomes" id="UP000294545">
    <property type="component" value="Unassembled WGS sequence"/>
</dbReference>
<name>A0A4R1MU06_9FIRM</name>